<sequence length="135" mass="15768">MFWLRKYSLLLLQKPVELLSFNVHFSLTSISLKKMPPPPKLSEEERTSLLQPLLKNGWKKDSSKDAISKEYLFKNFNQAFGFMSRTALMAEKMDHHPEWFNVYNKVQVTLWSHDVQGVSSRDIKLATFMDQVSNS</sequence>
<dbReference type="NCBIfam" id="NF002018">
    <property type="entry name" value="PRK00823.1-3"/>
    <property type="match status" value="1"/>
</dbReference>
<dbReference type="CDD" id="cd00914">
    <property type="entry name" value="PCD_DCoH_subfamily_b"/>
    <property type="match status" value="1"/>
</dbReference>
<evidence type="ECO:0000256" key="5">
    <source>
        <dbReference type="ARBA" id="ARBA00030497"/>
    </source>
</evidence>
<dbReference type="SUPFAM" id="SSF55248">
    <property type="entry name" value="PCD-like"/>
    <property type="match status" value="1"/>
</dbReference>
<dbReference type="Gene3D" id="3.30.1360.20">
    <property type="entry name" value="Transcriptional coactivator/pterin dehydratase"/>
    <property type="match status" value="1"/>
</dbReference>
<dbReference type="Pfam" id="PF01329">
    <property type="entry name" value="Pterin_4a"/>
    <property type="match status" value="1"/>
</dbReference>
<dbReference type="EC" id="4.2.1.96" evidence="3"/>
<proteinExistence type="inferred from homology"/>
<dbReference type="GO" id="GO:0008124">
    <property type="term" value="F:4-alpha-hydroxytetrahydrobiopterin dehydratase activity"/>
    <property type="evidence" value="ECO:0007669"/>
    <property type="project" value="UniProtKB-EC"/>
</dbReference>
<dbReference type="AlphaFoldDB" id="A0A1B6DMD8"/>
<evidence type="ECO:0000256" key="3">
    <source>
        <dbReference type="ARBA" id="ARBA00013252"/>
    </source>
</evidence>
<evidence type="ECO:0000256" key="4">
    <source>
        <dbReference type="ARBA" id="ARBA00023239"/>
    </source>
</evidence>
<dbReference type="HAMAP" id="MF_00434">
    <property type="entry name" value="Pterin_4_alpha"/>
    <property type="match status" value="1"/>
</dbReference>
<comment type="catalytic activity">
    <reaction evidence="1">
        <text>(4aS,6R)-4a-hydroxy-L-erythro-5,6,7,8-tetrahydrobiopterin = (6R)-L-erythro-6,7-dihydrobiopterin + H2O</text>
        <dbReference type="Rhea" id="RHEA:11920"/>
        <dbReference type="ChEBI" id="CHEBI:15377"/>
        <dbReference type="ChEBI" id="CHEBI:15642"/>
        <dbReference type="ChEBI" id="CHEBI:43120"/>
        <dbReference type="EC" id="4.2.1.96"/>
    </reaction>
</comment>
<dbReference type="InterPro" id="IPR036428">
    <property type="entry name" value="PCD_sf"/>
</dbReference>
<dbReference type="PANTHER" id="PTHR12599">
    <property type="entry name" value="PTERIN-4-ALPHA-CARBINOLAMINE DEHYDRATASE"/>
    <property type="match status" value="1"/>
</dbReference>
<dbReference type="EMBL" id="GEDC01010471">
    <property type="protein sequence ID" value="JAS26827.1"/>
    <property type="molecule type" value="Transcribed_RNA"/>
</dbReference>
<protein>
    <recommendedName>
        <fullName evidence="3">4a-hydroxytetrahydrobiopterin dehydratase</fullName>
        <ecNumber evidence="3">4.2.1.96</ecNumber>
    </recommendedName>
    <alternativeName>
        <fullName evidence="5">4-alpha-hydroxy-tetrahydropterin dehydratase</fullName>
    </alternativeName>
</protein>
<comment type="similarity">
    <text evidence="2">Belongs to the pterin-4-alpha-carbinolamine dehydratase family.</text>
</comment>
<keyword evidence="4" id="KW-0456">Lyase</keyword>
<reference evidence="6" key="1">
    <citation type="submission" date="2015-12" db="EMBL/GenBank/DDBJ databases">
        <title>De novo transcriptome assembly of four potential Pierce s Disease insect vectors from Arizona vineyards.</title>
        <authorList>
            <person name="Tassone E.E."/>
        </authorList>
    </citation>
    <scope>NUCLEOTIDE SEQUENCE</scope>
</reference>
<evidence type="ECO:0000256" key="2">
    <source>
        <dbReference type="ARBA" id="ARBA00006472"/>
    </source>
</evidence>
<accession>A0A1B6DMD8</accession>
<dbReference type="PANTHER" id="PTHR12599:SF0">
    <property type="entry name" value="PTERIN-4-ALPHA-CARBINOLAMINE DEHYDRATASE"/>
    <property type="match status" value="1"/>
</dbReference>
<dbReference type="InterPro" id="IPR001533">
    <property type="entry name" value="Pterin_deHydtase"/>
</dbReference>
<evidence type="ECO:0000313" key="6">
    <source>
        <dbReference type="EMBL" id="JAS26827.1"/>
    </source>
</evidence>
<gene>
    <name evidence="6" type="ORF">g.1385</name>
</gene>
<evidence type="ECO:0000256" key="1">
    <source>
        <dbReference type="ARBA" id="ARBA00001554"/>
    </source>
</evidence>
<dbReference type="GO" id="GO:0006729">
    <property type="term" value="P:tetrahydrobiopterin biosynthetic process"/>
    <property type="evidence" value="ECO:0007669"/>
    <property type="project" value="InterPro"/>
</dbReference>
<organism evidence="6">
    <name type="scientific">Clastoptera arizonana</name>
    <name type="common">Arizona spittle bug</name>
    <dbReference type="NCBI Taxonomy" id="38151"/>
    <lineage>
        <taxon>Eukaryota</taxon>
        <taxon>Metazoa</taxon>
        <taxon>Ecdysozoa</taxon>
        <taxon>Arthropoda</taxon>
        <taxon>Hexapoda</taxon>
        <taxon>Insecta</taxon>
        <taxon>Pterygota</taxon>
        <taxon>Neoptera</taxon>
        <taxon>Paraneoptera</taxon>
        <taxon>Hemiptera</taxon>
        <taxon>Auchenorrhyncha</taxon>
        <taxon>Cercopoidea</taxon>
        <taxon>Clastopteridae</taxon>
        <taxon>Clastoptera</taxon>
    </lineage>
</organism>
<name>A0A1B6DMD8_9HEMI</name>